<dbReference type="AlphaFoldDB" id="M1NR40"/>
<dbReference type="PATRIC" id="fig|1121362.3.peg.2884"/>
<dbReference type="InterPro" id="IPR058533">
    <property type="entry name" value="Cation_efflux_TM"/>
</dbReference>
<proteinExistence type="inferred from homology"/>
<feature type="domain" description="Cation efflux protein transmembrane" evidence="9">
    <location>
        <begin position="3"/>
        <end position="192"/>
    </location>
</feature>
<dbReference type="eggNOG" id="COG1230">
    <property type="taxonomic scope" value="Bacteria"/>
</dbReference>
<dbReference type="Gene3D" id="1.20.1510.10">
    <property type="entry name" value="Cation efflux protein transmembrane domain"/>
    <property type="match status" value="1"/>
</dbReference>
<dbReference type="Pfam" id="PF16916">
    <property type="entry name" value="ZT_dimer"/>
    <property type="match status" value="1"/>
</dbReference>
<keyword evidence="7 8" id="KW-0472">Membrane</keyword>
<dbReference type="PANTHER" id="PTHR11562:SF17">
    <property type="entry name" value="RE54080P-RELATED"/>
    <property type="match status" value="1"/>
</dbReference>
<evidence type="ECO:0000256" key="5">
    <source>
        <dbReference type="ARBA" id="ARBA00022989"/>
    </source>
</evidence>
<protein>
    <submittedName>
        <fullName evidence="11">Uncharacterized protein</fullName>
    </submittedName>
</protein>
<feature type="transmembrane region" description="Helical" evidence="8">
    <location>
        <begin position="34"/>
        <end position="54"/>
    </location>
</feature>
<dbReference type="InterPro" id="IPR002524">
    <property type="entry name" value="Cation_efflux"/>
</dbReference>
<dbReference type="InterPro" id="IPR027469">
    <property type="entry name" value="Cation_efflux_TMD_sf"/>
</dbReference>
<dbReference type="SUPFAM" id="SSF161111">
    <property type="entry name" value="Cation efflux protein transmembrane domain-like"/>
    <property type="match status" value="1"/>
</dbReference>
<dbReference type="KEGG" id="chn:A605_14332"/>
<keyword evidence="3" id="KW-0813">Transport</keyword>
<dbReference type="Pfam" id="PF01545">
    <property type="entry name" value="Cation_efflux"/>
    <property type="match status" value="1"/>
</dbReference>
<name>M1NR40_9CORY</name>
<feature type="transmembrane region" description="Helical" evidence="8">
    <location>
        <begin position="135"/>
        <end position="156"/>
    </location>
</feature>
<dbReference type="InterPro" id="IPR036837">
    <property type="entry name" value="Cation_efflux_CTD_sf"/>
</dbReference>
<evidence type="ECO:0000313" key="11">
    <source>
        <dbReference type="EMBL" id="AGF73838.1"/>
    </source>
</evidence>
<evidence type="ECO:0000256" key="6">
    <source>
        <dbReference type="ARBA" id="ARBA00023065"/>
    </source>
</evidence>
<dbReference type="PANTHER" id="PTHR11562">
    <property type="entry name" value="CATION EFFLUX PROTEIN/ ZINC TRANSPORTER"/>
    <property type="match status" value="1"/>
</dbReference>
<feature type="transmembrane region" description="Helical" evidence="8">
    <location>
        <begin position="66"/>
        <end position="90"/>
    </location>
</feature>
<dbReference type="EMBL" id="CP003698">
    <property type="protein sequence ID" value="AGF73838.1"/>
    <property type="molecule type" value="Genomic_DNA"/>
</dbReference>
<evidence type="ECO:0000256" key="2">
    <source>
        <dbReference type="ARBA" id="ARBA00008873"/>
    </source>
</evidence>
<dbReference type="InterPro" id="IPR050681">
    <property type="entry name" value="CDF/SLC30A"/>
</dbReference>
<accession>M1NR40</accession>
<evidence type="ECO:0000256" key="8">
    <source>
        <dbReference type="SAM" id="Phobius"/>
    </source>
</evidence>
<evidence type="ECO:0000256" key="3">
    <source>
        <dbReference type="ARBA" id="ARBA00022448"/>
    </source>
</evidence>
<evidence type="ECO:0000313" key="12">
    <source>
        <dbReference type="Proteomes" id="UP000011723"/>
    </source>
</evidence>
<geneLocation type="plasmid" evidence="11 12">
    <name>pCha1</name>
</geneLocation>
<organism evidence="11 12">
    <name type="scientific">Corynebacterium halotolerans YIM 70093 = DSM 44683</name>
    <dbReference type="NCBI Taxonomy" id="1121362"/>
    <lineage>
        <taxon>Bacteria</taxon>
        <taxon>Bacillati</taxon>
        <taxon>Actinomycetota</taxon>
        <taxon>Actinomycetes</taxon>
        <taxon>Mycobacteriales</taxon>
        <taxon>Corynebacteriaceae</taxon>
        <taxon>Corynebacterium</taxon>
    </lineage>
</organism>
<keyword evidence="5 8" id="KW-1133">Transmembrane helix</keyword>
<dbReference type="Proteomes" id="UP000011723">
    <property type="component" value="Plasmid pCha1"/>
</dbReference>
<keyword evidence="6" id="KW-0406">Ion transport</keyword>
<feature type="domain" description="Cation efflux protein cytoplasmic" evidence="10">
    <location>
        <begin position="197"/>
        <end position="270"/>
    </location>
</feature>
<dbReference type="NCBIfam" id="TIGR01297">
    <property type="entry name" value="CDF"/>
    <property type="match status" value="1"/>
</dbReference>
<evidence type="ECO:0000259" key="9">
    <source>
        <dbReference type="Pfam" id="PF01545"/>
    </source>
</evidence>
<evidence type="ECO:0000259" key="10">
    <source>
        <dbReference type="Pfam" id="PF16916"/>
    </source>
</evidence>
<dbReference type="InterPro" id="IPR027470">
    <property type="entry name" value="Cation_efflux_CTD"/>
</dbReference>
<dbReference type="SUPFAM" id="SSF160240">
    <property type="entry name" value="Cation efflux protein cytoplasmic domain-like"/>
    <property type="match status" value="1"/>
</dbReference>
<evidence type="ECO:0000256" key="7">
    <source>
        <dbReference type="ARBA" id="ARBA00023136"/>
    </source>
</evidence>
<dbReference type="GO" id="GO:0005886">
    <property type="term" value="C:plasma membrane"/>
    <property type="evidence" value="ECO:0007669"/>
    <property type="project" value="TreeGrafter"/>
</dbReference>
<sequence length="280" mass="29545">MAAAFILTATIFLAQVIGGLVSGSLALLSDAMHMLSDSTGLLIALVAILIGRRAATPRATYGYRRVEVLAALVNAAVVSAVSVWIVIRAVGRIGGHESIDTGVMLVVAVVGLVANVISALILIRRQHESLNMRGAYLHVLSDLVGSVAVIIAGLIIQFTGWLAADTIASLFIAALVLPRALRLLADSLSVLMNRTPQNIDAREVEAALLSLPGVTAVHDLHIWSTDGTKPLATCHLVVKDMNISGCGILDAAQARLQDFEIGHSTIQIEQDGHVHHEDVC</sequence>
<gene>
    <name evidence="11" type="ORF">A605_14332</name>
</gene>
<feature type="transmembrane region" description="Helical" evidence="8">
    <location>
        <begin position="102"/>
        <end position="123"/>
    </location>
</feature>
<dbReference type="HOGENOM" id="CLU_013430_0_0_11"/>
<dbReference type="GO" id="GO:0005385">
    <property type="term" value="F:zinc ion transmembrane transporter activity"/>
    <property type="evidence" value="ECO:0007669"/>
    <property type="project" value="TreeGrafter"/>
</dbReference>
<reference evidence="11 12" key="1">
    <citation type="journal article" date="2012" name="Stand. Genomic Sci.">
        <title>Genome sequence of the halotolerant bacterium Corynebacterium halotolerans type strain YIM 70093(T) (= DSM 44683(T)).</title>
        <authorList>
            <person name="Ruckert C."/>
            <person name="Albersmeier A."/>
            <person name="Al-Dilaimi A."/>
            <person name="Niehaus K."/>
            <person name="Szczepanowski R."/>
            <person name="Kalinowski J."/>
        </authorList>
    </citation>
    <scope>NUCLEOTIDE SEQUENCE [LARGE SCALE GENOMIC DNA]</scope>
    <source>
        <strain evidence="11">DSM 44683</strain>
        <plasmid evidence="12">Plasmid pCha1</plasmid>
    </source>
</reference>
<keyword evidence="12" id="KW-1185">Reference proteome</keyword>
<evidence type="ECO:0000256" key="4">
    <source>
        <dbReference type="ARBA" id="ARBA00022692"/>
    </source>
</evidence>
<evidence type="ECO:0000256" key="1">
    <source>
        <dbReference type="ARBA" id="ARBA00004141"/>
    </source>
</evidence>
<keyword evidence="4 8" id="KW-0812">Transmembrane</keyword>
<keyword evidence="11" id="KW-0614">Plasmid</keyword>
<comment type="subcellular location">
    <subcellularLocation>
        <location evidence="1">Membrane</location>
        <topology evidence="1">Multi-pass membrane protein</topology>
    </subcellularLocation>
</comment>
<comment type="similarity">
    <text evidence="2">Belongs to the cation diffusion facilitator (CDF) transporter (TC 2.A.4) family. SLC30A subfamily.</text>
</comment>
<feature type="transmembrane region" description="Helical" evidence="8">
    <location>
        <begin position="162"/>
        <end position="184"/>
    </location>
</feature>